<gene>
    <name evidence="1" type="ORF">V4C56_17500</name>
</gene>
<protein>
    <recommendedName>
        <fullName evidence="3">TonB C-terminal domain-containing protein</fullName>
    </recommendedName>
</protein>
<evidence type="ECO:0008006" key="3">
    <source>
        <dbReference type="Google" id="ProtNLM"/>
    </source>
</evidence>
<evidence type="ECO:0000313" key="1">
    <source>
        <dbReference type="EMBL" id="MEM5341408.1"/>
    </source>
</evidence>
<proteinExistence type="predicted"/>
<sequence>MFFYHNGVAIQPSVERSGKVYVARVSVLEEDGEVRSLGDLGHFANHQSAFVFAVRCGTAFADNEPLPRAPVSLPVQG</sequence>
<dbReference type="EMBL" id="JAZHGA010000011">
    <property type="protein sequence ID" value="MEM5341408.1"/>
    <property type="molecule type" value="Genomic_DNA"/>
</dbReference>
<reference evidence="1 2" key="1">
    <citation type="submission" date="2024-01" db="EMBL/GenBank/DDBJ databases">
        <title>The diversity of rhizobia nodulating Mimosa spp. in eleven states of Brazil covering several biomes is determined by host plant, location, and edaphic factors.</title>
        <authorList>
            <person name="Rouws L."/>
            <person name="Barauna A."/>
            <person name="Beukes C."/>
            <person name="De Faria S.M."/>
            <person name="Gross E."/>
            <person name="Dos Reis Junior F.B."/>
            <person name="Simon M."/>
            <person name="Maluk M."/>
            <person name="Odee D.W."/>
            <person name="Kenicer G."/>
            <person name="Young J.P.W."/>
            <person name="Reis V.M."/>
            <person name="Zilli J."/>
            <person name="James E.K."/>
        </authorList>
    </citation>
    <scope>NUCLEOTIDE SEQUENCE [LARGE SCALE GENOMIC DNA]</scope>
    <source>
        <strain evidence="1 2">JPY530</strain>
    </source>
</reference>
<evidence type="ECO:0000313" key="2">
    <source>
        <dbReference type="Proteomes" id="UP001481677"/>
    </source>
</evidence>
<accession>A0ABU9R2Y2</accession>
<name>A0ABU9R2Y2_9BURK</name>
<keyword evidence="2" id="KW-1185">Reference proteome</keyword>
<comment type="caution">
    <text evidence="1">The sequence shown here is derived from an EMBL/GenBank/DDBJ whole genome shotgun (WGS) entry which is preliminary data.</text>
</comment>
<dbReference type="RefSeq" id="WP_342958977.1">
    <property type="nucleotide sequence ID" value="NZ_JAZHFZ010000010.1"/>
</dbReference>
<dbReference type="Proteomes" id="UP001481677">
    <property type="component" value="Unassembled WGS sequence"/>
</dbReference>
<organism evidence="1 2">
    <name type="scientific">Paraburkholderia azotifigens</name>
    <dbReference type="NCBI Taxonomy" id="2057004"/>
    <lineage>
        <taxon>Bacteria</taxon>
        <taxon>Pseudomonadati</taxon>
        <taxon>Pseudomonadota</taxon>
        <taxon>Betaproteobacteria</taxon>
        <taxon>Burkholderiales</taxon>
        <taxon>Burkholderiaceae</taxon>
        <taxon>Paraburkholderia</taxon>
    </lineage>
</organism>